<dbReference type="STRING" id="394096.DB31_4209"/>
<evidence type="ECO:0000259" key="2">
    <source>
        <dbReference type="Pfam" id="PF07238"/>
    </source>
</evidence>
<dbReference type="Pfam" id="PF07238">
    <property type="entry name" value="PilZ"/>
    <property type="match status" value="1"/>
</dbReference>
<feature type="region of interest" description="Disordered" evidence="1">
    <location>
        <begin position="94"/>
        <end position="118"/>
    </location>
</feature>
<feature type="domain" description="PilZ" evidence="2">
    <location>
        <begin position="5"/>
        <end position="88"/>
    </location>
</feature>
<dbReference type="EMBL" id="JMCB01000023">
    <property type="protein sequence ID" value="KFE62103.1"/>
    <property type="molecule type" value="Genomic_DNA"/>
</dbReference>
<comment type="caution">
    <text evidence="3">The sequence shown here is derived from an EMBL/GenBank/DDBJ whole genome shotgun (WGS) entry which is preliminary data.</text>
</comment>
<keyword evidence="4" id="KW-1185">Reference proteome</keyword>
<dbReference type="OrthoDB" id="5522218at2"/>
<protein>
    <recommendedName>
        <fullName evidence="2">PilZ domain-containing protein</fullName>
    </recommendedName>
</protein>
<proteinExistence type="predicted"/>
<dbReference type="SUPFAM" id="SSF141371">
    <property type="entry name" value="PilZ domain-like"/>
    <property type="match status" value="1"/>
</dbReference>
<reference evidence="3 4" key="1">
    <citation type="submission" date="2014-04" db="EMBL/GenBank/DDBJ databases">
        <title>Genome assembly of Hyalangium minutum DSM 14724.</title>
        <authorList>
            <person name="Sharma G."/>
            <person name="Subramanian S."/>
        </authorList>
    </citation>
    <scope>NUCLEOTIDE SEQUENCE [LARGE SCALE GENOMIC DNA]</scope>
    <source>
        <strain evidence="3 4">DSM 14724</strain>
    </source>
</reference>
<dbReference type="Proteomes" id="UP000028725">
    <property type="component" value="Unassembled WGS sequence"/>
</dbReference>
<name>A0A085W340_9BACT</name>
<sequence length="118" mass="12813">MSQHERRRHQRYPLRLAIKVHCRGEQMDADIINASASGCLLQMSIPLDPGEALDVSIPQLNMPKARLIVVRSESTTLGYTVATRFDVGLADEPTLSRLASETPGKPPEGSGSAPPVTH</sequence>
<accession>A0A085W340</accession>
<organism evidence="3 4">
    <name type="scientific">Hyalangium minutum</name>
    <dbReference type="NCBI Taxonomy" id="394096"/>
    <lineage>
        <taxon>Bacteria</taxon>
        <taxon>Pseudomonadati</taxon>
        <taxon>Myxococcota</taxon>
        <taxon>Myxococcia</taxon>
        <taxon>Myxococcales</taxon>
        <taxon>Cystobacterineae</taxon>
        <taxon>Archangiaceae</taxon>
        <taxon>Hyalangium</taxon>
    </lineage>
</organism>
<dbReference type="GO" id="GO:0035438">
    <property type="term" value="F:cyclic-di-GMP binding"/>
    <property type="evidence" value="ECO:0007669"/>
    <property type="project" value="InterPro"/>
</dbReference>
<evidence type="ECO:0000313" key="3">
    <source>
        <dbReference type="EMBL" id="KFE62103.1"/>
    </source>
</evidence>
<evidence type="ECO:0000313" key="4">
    <source>
        <dbReference type="Proteomes" id="UP000028725"/>
    </source>
</evidence>
<evidence type="ECO:0000256" key="1">
    <source>
        <dbReference type="SAM" id="MobiDB-lite"/>
    </source>
</evidence>
<dbReference type="RefSeq" id="WP_052420591.1">
    <property type="nucleotide sequence ID" value="NZ_JMCB01000023.1"/>
</dbReference>
<dbReference type="Gene3D" id="2.40.10.220">
    <property type="entry name" value="predicted glycosyltransferase like domains"/>
    <property type="match status" value="1"/>
</dbReference>
<gene>
    <name evidence="3" type="ORF">DB31_4209</name>
</gene>
<dbReference type="AlphaFoldDB" id="A0A085W340"/>
<dbReference type="InterPro" id="IPR009875">
    <property type="entry name" value="PilZ_domain"/>
</dbReference>